<keyword evidence="2" id="KW-1133">Transmembrane helix</keyword>
<evidence type="ECO:0000313" key="4">
    <source>
        <dbReference type="Proteomes" id="UP001354989"/>
    </source>
</evidence>
<evidence type="ECO:0000256" key="2">
    <source>
        <dbReference type="SAM" id="Phobius"/>
    </source>
</evidence>
<evidence type="ECO:0000313" key="3">
    <source>
        <dbReference type="EMBL" id="BDC98766.1"/>
    </source>
</evidence>
<keyword evidence="4" id="KW-1185">Reference proteome</keyword>
<reference evidence="3 4" key="1">
    <citation type="submission" date="2021-12" db="EMBL/GenBank/DDBJ databases">
        <title>Genome sequencing of bacteria with rrn-lacking chromosome and rrn-plasmid.</title>
        <authorList>
            <person name="Anda M."/>
            <person name="Iwasaki W."/>
        </authorList>
    </citation>
    <scope>NUCLEOTIDE SEQUENCE [LARGE SCALE GENOMIC DNA]</scope>
    <source>
        <strain evidence="3 4">NBRC 101262</strain>
    </source>
</reference>
<dbReference type="EMBL" id="AP025292">
    <property type="protein sequence ID" value="BDC98766.1"/>
    <property type="molecule type" value="Genomic_DNA"/>
</dbReference>
<accession>A0ABM7VCV1</accession>
<protein>
    <submittedName>
        <fullName evidence="3">Uncharacterized protein</fullName>
    </submittedName>
</protein>
<feature type="region of interest" description="Disordered" evidence="1">
    <location>
        <begin position="136"/>
        <end position="156"/>
    </location>
</feature>
<feature type="transmembrane region" description="Helical" evidence="2">
    <location>
        <begin position="6"/>
        <end position="22"/>
    </location>
</feature>
<evidence type="ECO:0000256" key="1">
    <source>
        <dbReference type="SAM" id="MobiDB-lite"/>
    </source>
</evidence>
<gene>
    <name evidence="3" type="ORF">PEPS_10470</name>
</gene>
<proteinExistence type="predicted"/>
<dbReference type="Proteomes" id="UP001354989">
    <property type="component" value="Chromosome"/>
</dbReference>
<keyword evidence="2" id="KW-0812">Transmembrane</keyword>
<organism evidence="3 4">
    <name type="scientific">Persicobacter psychrovividus</name>
    <dbReference type="NCBI Taxonomy" id="387638"/>
    <lineage>
        <taxon>Bacteria</taxon>
        <taxon>Pseudomonadati</taxon>
        <taxon>Bacteroidota</taxon>
        <taxon>Cytophagia</taxon>
        <taxon>Cytophagales</taxon>
        <taxon>Persicobacteraceae</taxon>
        <taxon>Persicobacter</taxon>
    </lineage>
</organism>
<keyword evidence="2" id="KW-0472">Membrane</keyword>
<sequence length="173" mass="19972">MDEFGTWIYIIGGILWFIYKVLGKKKPQASDQLYEEESGSTAQQEDEFQKLLNEMMGKPAEVKPQNSFEDKDNLFDDEDDFYENKEASIWEEDIDELPVETPPITALPAEDENPYERFQSISDRQIGEETAEEVFVIKKKKPSRPSSPTKKLLRSKGGLKQAVILSEVLNRKY</sequence>
<name>A0ABM7VCV1_9BACT</name>